<evidence type="ECO:0000259" key="3">
    <source>
        <dbReference type="SMART" id="SM00062"/>
    </source>
</evidence>
<dbReference type="KEGG" id="ptx:ABW99_05720"/>
<evidence type="ECO:0000256" key="2">
    <source>
        <dbReference type="SAM" id="SignalP"/>
    </source>
</evidence>
<dbReference type="OrthoDB" id="8994218at2"/>
<dbReference type="PANTHER" id="PTHR35936">
    <property type="entry name" value="MEMBRANE-BOUND LYTIC MUREIN TRANSGLYCOSYLASE F"/>
    <property type="match status" value="1"/>
</dbReference>
<sequence>MPSRRRFVAGLGAAGLGTMLPLATSHAQGPESAMARIKRTKTLRTGVVAGAPPYFQKSVATGQWQGFGPDLAAQLAQSMGVKLQLVETTWGNAVLDLQSNKIDCMFGMAPTEQRKKMVGFSTPIFQNTFTIVARKGFDPKTWAEVDNPKVKLAVDVGSNQDAFATQNLGKANIQRFDTSGDATLALQTGRVDAQVLVALLGVTVLAKSPSLGHLVIPTPVQGSPVCVGVQKETDTAFLSHLDAWLAKMHQSGTTKKIILENMQKLVGIDPSNFPKEVQL</sequence>
<dbReference type="Proteomes" id="UP000036700">
    <property type="component" value="Chromosome"/>
</dbReference>
<dbReference type="InterPro" id="IPR006311">
    <property type="entry name" value="TAT_signal"/>
</dbReference>
<proteinExistence type="predicted"/>
<dbReference type="AlphaFoldDB" id="A0A0G3ER13"/>
<keyword evidence="1 2" id="KW-0732">Signal</keyword>
<protein>
    <submittedName>
        <fullName evidence="4">ABC transporter substrate-binding protein</fullName>
    </submittedName>
</protein>
<dbReference type="Pfam" id="PF00497">
    <property type="entry name" value="SBP_bac_3"/>
    <property type="match status" value="1"/>
</dbReference>
<evidence type="ECO:0000313" key="4">
    <source>
        <dbReference type="EMBL" id="AKJ67792.1"/>
    </source>
</evidence>
<feature type="domain" description="Solute-binding protein family 3/N-terminal" evidence="3">
    <location>
        <begin position="42"/>
        <end position="265"/>
    </location>
</feature>
<name>A0A0G3ER13_9BURK</name>
<feature type="chain" id="PRO_5002553322" evidence="2">
    <location>
        <begin position="28"/>
        <end position="279"/>
    </location>
</feature>
<gene>
    <name evidence="4" type="ORF">ABW99_05720</name>
</gene>
<keyword evidence="5" id="KW-1185">Reference proteome</keyword>
<accession>A0A0G3ER13</accession>
<dbReference type="PATRIC" id="fig|445709.3.peg.1231"/>
<dbReference type="SUPFAM" id="SSF53850">
    <property type="entry name" value="Periplasmic binding protein-like II"/>
    <property type="match status" value="1"/>
</dbReference>
<evidence type="ECO:0000256" key="1">
    <source>
        <dbReference type="ARBA" id="ARBA00022729"/>
    </source>
</evidence>
<dbReference type="SMART" id="SM00062">
    <property type="entry name" value="PBPb"/>
    <property type="match status" value="1"/>
</dbReference>
<evidence type="ECO:0000313" key="5">
    <source>
        <dbReference type="Proteomes" id="UP000036700"/>
    </source>
</evidence>
<feature type="signal peptide" evidence="2">
    <location>
        <begin position="1"/>
        <end position="27"/>
    </location>
</feature>
<dbReference type="EMBL" id="CP011568">
    <property type="protein sequence ID" value="AKJ67792.1"/>
    <property type="molecule type" value="Genomic_DNA"/>
</dbReference>
<dbReference type="PANTHER" id="PTHR35936:SF17">
    <property type="entry name" value="ARGININE-BINDING EXTRACELLULAR PROTEIN ARTP"/>
    <property type="match status" value="1"/>
</dbReference>
<dbReference type="Gene3D" id="3.40.190.10">
    <property type="entry name" value="Periplasmic binding protein-like II"/>
    <property type="match status" value="2"/>
</dbReference>
<reference evidence="5" key="1">
    <citation type="submission" date="2015-06" db="EMBL/GenBank/DDBJ databases">
        <authorList>
            <person name="Lim Y.L."/>
            <person name="Ee R."/>
            <person name="Yong D."/>
            <person name="How K.Y."/>
            <person name="Yin W.F."/>
            <person name="Chan K.G."/>
        </authorList>
    </citation>
    <scope>NUCLEOTIDE SEQUENCE [LARGE SCALE GENOMIC DNA]</scope>
    <source>
        <strain evidence="5">DSM 25325</strain>
    </source>
</reference>
<dbReference type="STRING" id="445709.ABW99_05720"/>
<organism evidence="4 5">
    <name type="scientific">Pandoraea thiooxydans</name>
    <dbReference type="NCBI Taxonomy" id="445709"/>
    <lineage>
        <taxon>Bacteria</taxon>
        <taxon>Pseudomonadati</taxon>
        <taxon>Pseudomonadota</taxon>
        <taxon>Betaproteobacteria</taxon>
        <taxon>Burkholderiales</taxon>
        <taxon>Burkholderiaceae</taxon>
        <taxon>Pandoraea</taxon>
    </lineage>
</organism>
<dbReference type="PROSITE" id="PS51318">
    <property type="entry name" value="TAT"/>
    <property type="match status" value="1"/>
</dbReference>
<dbReference type="RefSeq" id="WP_047213535.1">
    <property type="nucleotide sequence ID" value="NZ_CP011568.3"/>
</dbReference>
<dbReference type="InterPro" id="IPR001638">
    <property type="entry name" value="Solute-binding_3/MltF_N"/>
</dbReference>